<gene>
    <name evidence="2" type="ORF">MEDL_38437</name>
</gene>
<sequence>MFSFLWPSWTRWSRWSNEPWGRSTSNAKGWKHASGNAPNMPGGGGMNMMNSEMHSQQEAMMMSNQMASMQGGMPPQGMMSEQMMARTYGQMSAQGAMMSSNNGNMMRMEGMASMAHQNSPPFPGGRENMMEMMHGGPMPGRNFGPGMERMSGQGHGPPMNPMGNYGPMSRQGGMRMSGPGNPNMPNMLQMDLLVIIQGIMLSMSSFSNNCILKEDQDKCLQWEVQ</sequence>
<organism evidence="2 3">
    <name type="scientific">Mytilus edulis</name>
    <name type="common">Blue mussel</name>
    <dbReference type="NCBI Taxonomy" id="6550"/>
    <lineage>
        <taxon>Eukaryota</taxon>
        <taxon>Metazoa</taxon>
        <taxon>Spiralia</taxon>
        <taxon>Lophotrochozoa</taxon>
        <taxon>Mollusca</taxon>
        <taxon>Bivalvia</taxon>
        <taxon>Autobranchia</taxon>
        <taxon>Pteriomorphia</taxon>
        <taxon>Mytilida</taxon>
        <taxon>Mytiloidea</taxon>
        <taxon>Mytilidae</taxon>
        <taxon>Mytilinae</taxon>
        <taxon>Mytilus</taxon>
    </lineage>
</organism>
<name>A0A8S3T8A8_MYTED</name>
<dbReference type="AlphaFoldDB" id="A0A8S3T8A8"/>
<comment type="caution">
    <text evidence="2">The sequence shown here is derived from an EMBL/GenBank/DDBJ whole genome shotgun (WGS) entry which is preliminary data.</text>
</comment>
<dbReference type="Proteomes" id="UP000683360">
    <property type="component" value="Unassembled WGS sequence"/>
</dbReference>
<accession>A0A8S3T8A8</accession>
<evidence type="ECO:0000256" key="1">
    <source>
        <dbReference type="SAM" id="MobiDB-lite"/>
    </source>
</evidence>
<protein>
    <submittedName>
        <fullName evidence="2">Uncharacterized protein</fullName>
    </submittedName>
</protein>
<feature type="region of interest" description="Disordered" evidence="1">
    <location>
        <begin position="20"/>
        <end position="50"/>
    </location>
</feature>
<keyword evidence="3" id="KW-1185">Reference proteome</keyword>
<evidence type="ECO:0000313" key="3">
    <source>
        <dbReference type="Proteomes" id="UP000683360"/>
    </source>
</evidence>
<dbReference type="EMBL" id="CAJPWZ010001844">
    <property type="protein sequence ID" value="CAG2225319.1"/>
    <property type="molecule type" value="Genomic_DNA"/>
</dbReference>
<reference evidence="2" key="1">
    <citation type="submission" date="2021-03" db="EMBL/GenBank/DDBJ databases">
        <authorList>
            <person name="Bekaert M."/>
        </authorList>
    </citation>
    <scope>NUCLEOTIDE SEQUENCE</scope>
</reference>
<proteinExistence type="predicted"/>
<evidence type="ECO:0000313" key="2">
    <source>
        <dbReference type="EMBL" id="CAG2225319.1"/>
    </source>
</evidence>